<organism evidence="2 3">
    <name type="scientific">Plakobranchus ocellatus</name>
    <dbReference type="NCBI Taxonomy" id="259542"/>
    <lineage>
        <taxon>Eukaryota</taxon>
        <taxon>Metazoa</taxon>
        <taxon>Spiralia</taxon>
        <taxon>Lophotrochozoa</taxon>
        <taxon>Mollusca</taxon>
        <taxon>Gastropoda</taxon>
        <taxon>Heterobranchia</taxon>
        <taxon>Euthyneura</taxon>
        <taxon>Panpulmonata</taxon>
        <taxon>Sacoglossa</taxon>
        <taxon>Placobranchoidea</taxon>
        <taxon>Plakobranchidae</taxon>
        <taxon>Plakobranchus</taxon>
    </lineage>
</organism>
<proteinExistence type="predicted"/>
<evidence type="ECO:0000313" key="2">
    <source>
        <dbReference type="EMBL" id="GFN85156.1"/>
    </source>
</evidence>
<gene>
    <name evidence="2" type="ORF">PoB_001166200</name>
</gene>
<evidence type="ECO:0000256" key="1">
    <source>
        <dbReference type="SAM" id="Coils"/>
    </source>
</evidence>
<keyword evidence="1" id="KW-0175">Coiled coil</keyword>
<comment type="caution">
    <text evidence="2">The sequence shown here is derived from an EMBL/GenBank/DDBJ whole genome shotgun (WGS) entry which is preliminary data.</text>
</comment>
<reference evidence="2 3" key="1">
    <citation type="journal article" date="2021" name="Elife">
        <title>Chloroplast acquisition without the gene transfer in kleptoplastic sea slugs, Plakobranchus ocellatus.</title>
        <authorList>
            <person name="Maeda T."/>
            <person name="Takahashi S."/>
            <person name="Yoshida T."/>
            <person name="Shimamura S."/>
            <person name="Takaki Y."/>
            <person name="Nagai Y."/>
            <person name="Toyoda A."/>
            <person name="Suzuki Y."/>
            <person name="Arimoto A."/>
            <person name="Ishii H."/>
            <person name="Satoh N."/>
            <person name="Nishiyama T."/>
            <person name="Hasebe M."/>
            <person name="Maruyama T."/>
            <person name="Minagawa J."/>
            <person name="Obokata J."/>
            <person name="Shigenobu S."/>
        </authorList>
    </citation>
    <scope>NUCLEOTIDE SEQUENCE [LARGE SCALE GENOMIC DNA]</scope>
</reference>
<name>A0AAV3YQA7_9GAST</name>
<feature type="coiled-coil region" evidence="1">
    <location>
        <begin position="193"/>
        <end position="250"/>
    </location>
</feature>
<dbReference type="Proteomes" id="UP000735302">
    <property type="component" value="Unassembled WGS sequence"/>
</dbReference>
<protein>
    <submittedName>
        <fullName evidence="2">Amine oxidase</fullName>
    </submittedName>
</protein>
<dbReference type="AlphaFoldDB" id="A0AAV3YQA7"/>
<feature type="non-terminal residue" evidence="2">
    <location>
        <position position="1"/>
    </location>
</feature>
<dbReference type="PANTHER" id="PTHR31424:SF6">
    <property type="match status" value="1"/>
</dbReference>
<accession>A0AAV3YQA7</accession>
<sequence length="459" mass="53233">LNIDKPNSKFHTSIIAMAQVPDNVHNLQTLVNRFKEQIKTLKVATWNGRKICIFLCGDYHFLADVHGISGSSGTHPCLWCLQTKKEINCPRDPENPPEPRTDKKMKEDFTLFSNVGENNLSKAKHYNNVIRSPMLPLSIIHTAVPYLHILLGVVKKHHQLLEFQCDRIDREIAADMAQNKTDTELLPPNYGAYIQTLRKIEKLEEKKRLEETKLVFLDESLSVWQYYRRTRLLEKRIDKLEKKIDNAKSVAKPYIARCGPVCSNLDTVLKTHKITIQAYHGRSFTGNHSQKYIQPSINEAICSSILSKTQENTKQQKIINYAVQVKETFHHANTLYHKIHKAISHSRPIERHEINSIQQNIDEYMKFYRNNVSHNIFPKLHFLEHHCTQWIDRWGFGMGMHGEQGVELVHSSIKKLEHQALGMRRAEDKLKVIMKSHLTQVCPTLHYLLPSAVKRGNRK</sequence>
<dbReference type="EMBL" id="BLXT01001375">
    <property type="protein sequence ID" value="GFN85156.1"/>
    <property type="molecule type" value="Genomic_DNA"/>
</dbReference>
<keyword evidence="3" id="KW-1185">Reference proteome</keyword>
<evidence type="ECO:0000313" key="3">
    <source>
        <dbReference type="Proteomes" id="UP000735302"/>
    </source>
</evidence>
<dbReference type="PANTHER" id="PTHR31424">
    <property type="entry name" value="PROTEIN CBG23806"/>
    <property type="match status" value="1"/>
</dbReference>